<dbReference type="Proteomes" id="UP000034325">
    <property type="component" value="Unassembled WGS sequence"/>
</dbReference>
<feature type="transmembrane region" description="Helical" evidence="1">
    <location>
        <begin position="170"/>
        <end position="193"/>
    </location>
</feature>
<keyword evidence="1" id="KW-0472">Membrane</keyword>
<evidence type="ECO:0000313" key="2">
    <source>
        <dbReference type="EMBL" id="KKQ98135.1"/>
    </source>
</evidence>
<feature type="transmembrane region" description="Helical" evidence="1">
    <location>
        <begin position="348"/>
        <end position="368"/>
    </location>
</feature>
<evidence type="ECO:0000313" key="3">
    <source>
        <dbReference type="Proteomes" id="UP000034325"/>
    </source>
</evidence>
<proteinExistence type="predicted"/>
<keyword evidence="1" id="KW-1133">Transmembrane helix</keyword>
<feature type="transmembrane region" description="Helical" evidence="1">
    <location>
        <begin position="7"/>
        <end position="28"/>
    </location>
</feature>
<feature type="transmembrane region" description="Helical" evidence="1">
    <location>
        <begin position="253"/>
        <end position="271"/>
    </location>
</feature>
<keyword evidence="1" id="KW-0812">Transmembrane</keyword>
<feature type="transmembrane region" description="Helical" evidence="1">
    <location>
        <begin position="116"/>
        <end position="135"/>
    </location>
</feature>
<feature type="transmembrane region" description="Helical" evidence="1">
    <location>
        <begin position="141"/>
        <end position="158"/>
    </location>
</feature>
<dbReference type="EMBL" id="LBWA01000005">
    <property type="protein sequence ID" value="KKQ98135.1"/>
    <property type="molecule type" value="Genomic_DNA"/>
</dbReference>
<protein>
    <recommendedName>
        <fullName evidence="4">Glycosyltransferase RgtA/B/C/D-like domain-containing protein</fullName>
    </recommendedName>
</protein>
<feature type="transmembrane region" description="Helical" evidence="1">
    <location>
        <begin position="213"/>
        <end position="233"/>
    </location>
</feature>
<name>A0A0G0MCV1_9BACT</name>
<feature type="transmembrane region" description="Helical" evidence="1">
    <location>
        <begin position="86"/>
        <end position="104"/>
    </location>
</feature>
<sequence>MVKPKYIYIFIIYSAVLILYYPALTTFFSHDDFFHFKVSLTDGSLRQLINFFGFHPFEQRLIAFYRPIFREVLYNTFYNLFGLNQLPFRFLSFAIHFINIYLVFNLIQLIFKKKFISYFVSFFFAITAANVSPFYYLAGGIQTQGATMFVLLTIIFYLKCLNNNKSIFRYLSYITFLLALASHEQSAILPILLSGLILIKYKFDKALKQLFNLWPLFLIVAVYIYLNVTVIGYSSTETQYRMVFGIKTTIQTVLWYMVWALGLPETFIDFLQPGFTLNPSLMRYWGNYYRIIFPSFAMALVLIIASVAYLFFKSREFLFNKKLLFLIVWFPLGILPVLFLPAHKSTHYLYPSLPAFWGTIGFLVFNGYQKLRRKYVKLSNIILSVLLTSLTLLSSTSAVLGRNTYWAAQRGRLAGKLVQDVKSKYPTLPKGAVIYFTNDPSYPFISEDWGSTSKQASLALNGEDALQLLYNDPTFHVFYEDLGEIPDDIQESSVYQIEAKVI</sequence>
<comment type="caution">
    <text evidence="2">The sequence shown here is derived from an EMBL/GenBank/DDBJ whole genome shotgun (WGS) entry which is preliminary data.</text>
</comment>
<feature type="transmembrane region" description="Helical" evidence="1">
    <location>
        <begin position="323"/>
        <end position="342"/>
    </location>
</feature>
<evidence type="ECO:0008006" key="4">
    <source>
        <dbReference type="Google" id="ProtNLM"/>
    </source>
</evidence>
<reference evidence="2 3" key="1">
    <citation type="journal article" date="2015" name="Nature">
        <title>rRNA introns, odd ribosomes, and small enigmatic genomes across a large radiation of phyla.</title>
        <authorList>
            <person name="Brown C.T."/>
            <person name="Hug L.A."/>
            <person name="Thomas B.C."/>
            <person name="Sharon I."/>
            <person name="Castelle C.J."/>
            <person name="Singh A."/>
            <person name="Wilkins M.J."/>
            <person name="Williams K.H."/>
            <person name="Banfield J.F."/>
        </authorList>
    </citation>
    <scope>NUCLEOTIDE SEQUENCE [LARGE SCALE GENOMIC DNA]</scope>
</reference>
<feature type="transmembrane region" description="Helical" evidence="1">
    <location>
        <begin position="380"/>
        <end position="400"/>
    </location>
</feature>
<gene>
    <name evidence="2" type="ORF">UT23_C0005G0058</name>
</gene>
<evidence type="ECO:0000256" key="1">
    <source>
        <dbReference type="SAM" id="Phobius"/>
    </source>
</evidence>
<accession>A0A0G0MCV1</accession>
<organism evidence="2 3">
    <name type="scientific">Candidatus Woesebacteria bacterium GW2011_GWA1_39_12</name>
    <dbReference type="NCBI Taxonomy" id="1618549"/>
    <lineage>
        <taxon>Bacteria</taxon>
        <taxon>Candidatus Woeseibacteriota</taxon>
    </lineage>
</organism>
<feature type="transmembrane region" description="Helical" evidence="1">
    <location>
        <begin position="291"/>
        <end position="311"/>
    </location>
</feature>
<dbReference type="AlphaFoldDB" id="A0A0G0MCV1"/>